<keyword evidence="2" id="KW-1185">Reference proteome</keyword>
<organism evidence="1 2">
    <name type="scientific">Nephila pilipes</name>
    <name type="common">Giant wood spider</name>
    <name type="synonym">Nephila maculata</name>
    <dbReference type="NCBI Taxonomy" id="299642"/>
    <lineage>
        <taxon>Eukaryota</taxon>
        <taxon>Metazoa</taxon>
        <taxon>Ecdysozoa</taxon>
        <taxon>Arthropoda</taxon>
        <taxon>Chelicerata</taxon>
        <taxon>Arachnida</taxon>
        <taxon>Araneae</taxon>
        <taxon>Araneomorphae</taxon>
        <taxon>Entelegynae</taxon>
        <taxon>Araneoidea</taxon>
        <taxon>Nephilidae</taxon>
        <taxon>Nephila</taxon>
    </lineage>
</organism>
<dbReference type="AlphaFoldDB" id="A0A8X6MAT5"/>
<name>A0A8X6MAT5_NEPPI</name>
<proteinExistence type="predicted"/>
<evidence type="ECO:0000313" key="2">
    <source>
        <dbReference type="Proteomes" id="UP000887013"/>
    </source>
</evidence>
<comment type="caution">
    <text evidence="1">The sequence shown here is derived from an EMBL/GenBank/DDBJ whole genome shotgun (WGS) entry which is preliminary data.</text>
</comment>
<dbReference type="EMBL" id="BMAW01089484">
    <property type="protein sequence ID" value="GFS40167.1"/>
    <property type="molecule type" value="Genomic_DNA"/>
</dbReference>
<sequence length="113" mass="13069">MLLLSNDELSFALIIWRDKIVIMNIFTFFMQKLRTHTPKSLRSPQVEIIMVINIKDYWPPTKGLFDKTGPIKFQPAFRTGMPKTKITNTKPSLYGKHALYLQRKLSVAGKSLD</sequence>
<protein>
    <submittedName>
        <fullName evidence="1">Uncharacterized protein</fullName>
    </submittedName>
</protein>
<accession>A0A8X6MAT5</accession>
<evidence type="ECO:0000313" key="1">
    <source>
        <dbReference type="EMBL" id="GFS40167.1"/>
    </source>
</evidence>
<reference evidence="1" key="1">
    <citation type="submission" date="2020-08" db="EMBL/GenBank/DDBJ databases">
        <title>Multicomponent nature underlies the extraordinary mechanical properties of spider dragline silk.</title>
        <authorList>
            <person name="Kono N."/>
            <person name="Nakamura H."/>
            <person name="Mori M."/>
            <person name="Yoshida Y."/>
            <person name="Ohtoshi R."/>
            <person name="Malay A.D."/>
            <person name="Moran D.A.P."/>
            <person name="Tomita M."/>
            <person name="Numata K."/>
            <person name="Arakawa K."/>
        </authorList>
    </citation>
    <scope>NUCLEOTIDE SEQUENCE</scope>
</reference>
<gene>
    <name evidence="1" type="ORF">NPIL_350611</name>
</gene>
<dbReference type="Proteomes" id="UP000887013">
    <property type="component" value="Unassembled WGS sequence"/>
</dbReference>